<keyword evidence="7" id="KW-0418">Kinase</keyword>
<dbReference type="InterPro" id="IPR007737">
    <property type="entry name" value="Mga_HTH"/>
</dbReference>
<dbReference type="PROSITE" id="PS51094">
    <property type="entry name" value="PTS_EIIA_TYPE_2"/>
    <property type="match status" value="1"/>
</dbReference>
<keyword evidence="5" id="KW-0808">Transferase</keyword>
<dbReference type="InterPro" id="IPR016152">
    <property type="entry name" value="PTrfase/Anion_transptr"/>
</dbReference>
<reference evidence="15 16" key="1">
    <citation type="submission" date="2018-08" db="EMBL/GenBank/DDBJ databases">
        <title>A genome reference for cultivated species of the human gut microbiota.</title>
        <authorList>
            <person name="Zou Y."/>
            <person name="Xue W."/>
            <person name="Luo G."/>
        </authorList>
    </citation>
    <scope>NUCLEOTIDE SEQUENCE [LARGE SCALE GENOMIC DNA]</scope>
    <source>
        <strain evidence="15 16">AF24-29</strain>
    </source>
</reference>
<dbReference type="GO" id="GO:0009401">
    <property type="term" value="P:phosphoenolpyruvate-dependent sugar phosphotransferase system"/>
    <property type="evidence" value="ECO:0007669"/>
    <property type="project" value="UniProtKB-KW"/>
</dbReference>
<gene>
    <name evidence="15" type="ORF">DWY25_09370</name>
</gene>
<dbReference type="Pfam" id="PF00874">
    <property type="entry name" value="PRD"/>
    <property type="match status" value="2"/>
</dbReference>
<dbReference type="EMBL" id="QRUP01000010">
    <property type="protein sequence ID" value="RGR74012.1"/>
    <property type="molecule type" value="Genomic_DNA"/>
</dbReference>
<evidence type="ECO:0000256" key="9">
    <source>
        <dbReference type="ARBA" id="ARBA00037387"/>
    </source>
</evidence>
<evidence type="ECO:0000313" key="15">
    <source>
        <dbReference type="EMBL" id="RGR74012.1"/>
    </source>
</evidence>
<evidence type="ECO:0000256" key="5">
    <source>
        <dbReference type="ARBA" id="ARBA00022679"/>
    </source>
</evidence>
<evidence type="ECO:0000256" key="6">
    <source>
        <dbReference type="ARBA" id="ARBA00022683"/>
    </source>
</evidence>
<keyword evidence="4" id="KW-0597">Phosphoprotein</keyword>
<sequence length="681" mass="79485">MILDKRSTQIVMLIRQNPMIKSSDIEKMLGLSRKQLNYSMRKINAWLQWEHLPVIQRTKQGGFILNEQASVKLFTQKAEPESGYVYSHEERLQISILILLGMQDVTLNHFVSILEISKNTALSTLKQLQILIRRFNLELRYSREFGYQLTGREFNRRQLLSEALNSVINQLESPRLNRILQIRPEQIQTLDRQLNLIEKQLKIRFTDQVMKFLPYFLTIVFRRIQQGQIIEDFEVSAHSFRHTREYEVARDLLSNVNTCPDEEYLYLTLLLLTSNFRFMSDNHDAKDMDIYLSVYEMIEAFETVSCIRFNHKEQLVDYIFQHWKAAYYRILYDFHIENEMLEAIKNRYTYLFDLTRRSIYPLEKTLNKPIPEEEIGFITILYGGWLRREKQMDQAAANPRAIFVCENGVAISSYMYLELKDLLPQLDFGGVYSVREFRNQKIECDLIFSTVPLEVPVKTFVLQPMMSEPEKQSFAHQVQMYLAGFNLQVNEVDDYMDVIEQYAKVENKEELRKGLSRLLYRQNEKLPAAKNPAQPDLADLLVPGHVMLAEVTDWKEAVSLGARPLLEKGLIQERYLQTMIRQILIQRPYIMVADGVIIAHAAIDAGVNETCMSLVRLPHKIAIHDYLQADIILILATVDFQNHLKALSQFNERVSEPEGLARIRRAADADALRAVLIGKEG</sequence>
<keyword evidence="16" id="KW-1185">Reference proteome</keyword>
<evidence type="ECO:0000259" key="12">
    <source>
        <dbReference type="PROSITE" id="PS51094"/>
    </source>
</evidence>
<comment type="subcellular location">
    <subcellularLocation>
        <location evidence="1">Cytoplasm</location>
    </subcellularLocation>
</comment>
<dbReference type="Pfam" id="PF00359">
    <property type="entry name" value="PTS_EIIA_2"/>
    <property type="match status" value="1"/>
</dbReference>
<dbReference type="PANTHER" id="PTHR36203">
    <property type="entry name" value="ASCORBATE-SPECIFIC PTS SYSTEM EIIA COMPONENT"/>
    <property type="match status" value="1"/>
</dbReference>
<dbReference type="InterPro" id="IPR002178">
    <property type="entry name" value="PTS_EIIA_type-2_dom"/>
</dbReference>
<keyword evidence="2" id="KW-0813">Transport</keyword>
<evidence type="ECO:0000313" key="16">
    <source>
        <dbReference type="Proteomes" id="UP000284178"/>
    </source>
</evidence>
<dbReference type="Pfam" id="PF05043">
    <property type="entry name" value="Mga"/>
    <property type="match status" value="1"/>
</dbReference>
<feature type="domain" description="PTS EIIA type-2" evidence="12">
    <location>
        <begin position="538"/>
        <end position="679"/>
    </location>
</feature>
<dbReference type="GO" id="GO:0016301">
    <property type="term" value="F:kinase activity"/>
    <property type="evidence" value="ECO:0007669"/>
    <property type="project" value="UniProtKB-KW"/>
</dbReference>
<dbReference type="GeneID" id="83015610"/>
<evidence type="ECO:0000256" key="7">
    <source>
        <dbReference type="ARBA" id="ARBA00022777"/>
    </source>
</evidence>
<evidence type="ECO:0000256" key="3">
    <source>
        <dbReference type="ARBA" id="ARBA00022490"/>
    </source>
</evidence>
<accession>A0A412G0S9</accession>
<feature type="domain" description="PTS EIIB type-2" evidence="13">
    <location>
        <begin position="399"/>
        <end position="486"/>
    </location>
</feature>
<dbReference type="InterPro" id="IPR013011">
    <property type="entry name" value="PTS_EIIB_2"/>
</dbReference>
<evidence type="ECO:0000256" key="11">
    <source>
        <dbReference type="ARBA" id="ARBA00042072"/>
    </source>
</evidence>
<dbReference type="PANTHER" id="PTHR36203:SF1">
    <property type="entry name" value="ASCORBATE-SPECIFIC PTS SYSTEM EIIA COMPONENT"/>
    <property type="match status" value="1"/>
</dbReference>
<dbReference type="GO" id="GO:0006355">
    <property type="term" value="P:regulation of DNA-templated transcription"/>
    <property type="evidence" value="ECO:0007669"/>
    <property type="project" value="InterPro"/>
</dbReference>
<dbReference type="SUPFAM" id="SSF63520">
    <property type="entry name" value="PTS-regulatory domain, PRD"/>
    <property type="match status" value="2"/>
</dbReference>
<dbReference type="GO" id="GO:0005737">
    <property type="term" value="C:cytoplasm"/>
    <property type="evidence" value="ECO:0007669"/>
    <property type="project" value="UniProtKB-SubCell"/>
</dbReference>
<comment type="caution">
    <text evidence="15">The sequence shown here is derived from an EMBL/GenBank/DDBJ whole genome shotgun (WGS) entry which is preliminary data.</text>
</comment>
<dbReference type="GO" id="GO:0008982">
    <property type="term" value="F:protein-N(PI)-phosphohistidine-sugar phosphotransferase activity"/>
    <property type="evidence" value="ECO:0007669"/>
    <property type="project" value="InterPro"/>
</dbReference>
<dbReference type="AlphaFoldDB" id="A0A412G0S9"/>
<evidence type="ECO:0000259" key="13">
    <source>
        <dbReference type="PROSITE" id="PS51099"/>
    </source>
</evidence>
<dbReference type="SUPFAM" id="SSF55804">
    <property type="entry name" value="Phoshotransferase/anion transport protein"/>
    <property type="match status" value="1"/>
</dbReference>
<name>A0A412G0S9_9FIRM</name>
<keyword evidence="8" id="KW-0010">Activator</keyword>
<dbReference type="InterPro" id="IPR011608">
    <property type="entry name" value="PRD"/>
</dbReference>
<proteinExistence type="predicted"/>
<evidence type="ECO:0000256" key="8">
    <source>
        <dbReference type="ARBA" id="ARBA00023159"/>
    </source>
</evidence>
<evidence type="ECO:0000256" key="1">
    <source>
        <dbReference type="ARBA" id="ARBA00004496"/>
    </source>
</evidence>
<dbReference type="Gene3D" id="3.40.930.10">
    <property type="entry name" value="Mannitol-specific EII, Chain A"/>
    <property type="match status" value="1"/>
</dbReference>
<dbReference type="PROSITE" id="PS51099">
    <property type="entry name" value="PTS_EIIB_TYPE_2"/>
    <property type="match status" value="1"/>
</dbReference>
<keyword evidence="3" id="KW-0963">Cytoplasm</keyword>
<dbReference type="Gene3D" id="1.10.1790.10">
    <property type="entry name" value="PRD domain"/>
    <property type="match status" value="2"/>
</dbReference>
<dbReference type="Proteomes" id="UP000284178">
    <property type="component" value="Unassembled WGS sequence"/>
</dbReference>
<feature type="domain" description="PRD" evidence="14">
    <location>
        <begin position="181"/>
        <end position="281"/>
    </location>
</feature>
<evidence type="ECO:0000256" key="10">
    <source>
        <dbReference type="ARBA" id="ARBA00041175"/>
    </source>
</evidence>
<keyword evidence="6" id="KW-0598">Phosphotransferase system</keyword>
<dbReference type="CDD" id="cd05568">
    <property type="entry name" value="PTS_IIB_bgl_like"/>
    <property type="match status" value="1"/>
</dbReference>
<dbReference type="PROSITE" id="PS51372">
    <property type="entry name" value="PRD_2"/>
    <property type="match status" value="2"/>
</dbReference>
<organism evidence="15 16">
    <name type="scientific">Holdemania filiformis</name>
    <dbReference type="NCBI Taxonomy" id="61171"/>
    <lineage>
        <taxon>Bacteria</taxon>
        <taxon>Bacillati</taxon>
        <taxon>Bacillota</taxon>
        <taxon>Erysipelotrichia</taxon>
        <taxon>Erysipelotrichales</taxon>
        <taxon>Erysipelotrichaceae</taxon>
        <taxon>Holdemania</taxon>
    </lineage>
</organism>
<protein>
    <recommendedName>
        <fullName evidence="10">Ascorbate-specific PTS system EIIA component</fullName>
    </recommendedName>
    <alternativeName>
        <fullName evidence="11">Ascorbate-specific phosphotransferase enzyme IIA component</fullName>
    </alternativeName>
</protein>
<dbReference type="RefSeq" id="WP_117895017.1">
    <property type="nucleotide sequence ID" value="NZ_CABJCV010000010.1"/>
</dbReference>
<dbReference type="InterPro" id="IPR036634">
    <property type="entry name" value="PRD_sf"/>
</dbReference>
<feature type="domain" description="PRD" evidence="14">
    <location>
        <begin position="285"/>
        <end position="392"/>
    </location>
</feature>
<evidence type="ECO:0000256" key="4">
    <source>
        <dbReference type="ARBA" id="ARBA00022553"/>
    </source>
</evidence>
<evidence type="ECO:0000259" key="14">
    <source>
        <dbReference type="PROSITE" id="PS51372"/>
    </source>
</evidence>
<evidence type="ECO:0000256" key="2">
    <source>
        <dbReference type="ARBA" id="ARBA00022448"/>
    </source>
</evidence>
<dbReference type="InterPro" id="IPR051351">
    <property type="entry name" value="Ascorbate-PTS_EIIA_comp"/>
</dbReference>
<comment type="function">
    <text evidence="9">The phosphoenolpyruvate-dependent sugar phosphotransferase system (sugar PTS), a major carbohydrate active transport system, catalyzes the phosphorylation of incoming sugar substrates concomitantly with their translocation across the cell membrane. The enzyme II UlaABC PTS system is involved in ascorbate transport.</text>
</comment>